<reference evidence="1" key="1">
    <citation type="submission" date="2019-04" db="EMBL/GenBank/DDBJ databases">
        <title>Microbes associate with the intestines of laboratory mice.</title>
        <authorList>
            <person name="Navarre W."/>
            <person name="Wong E."/>
            <person name="Huang K."/>
            <person name="Tropini C."/>
            <person name="Ng K."/>
            <person name="Yu B."/>
        </authorList>
    </citation>
    <scope>NUCLEOTIDE SEQUENCE</scope>
    <source>
        <strain evidence="1">NM04_E33</strain>
    </source>
</reference>
<gene>
    <name evidence="1" type="primary">thiS</name>
    <name evidence="1" type="ORF">E5331_11620</name>
</gene>
<dbReference type="EMBL" id="SRYB01000016">
    <property type="protein sequence ID" value="TGY78166.1"/>
    <property type="molecule type" value="Genomic_DNA"/>
</dbReference>
<evidence type="ECO:0000313" key="1">
    <source>
        <dbReference type="EMBL" id="TGY78166.1"/>
    </source>
</evidence>
<proteinExistence type="predicted"/>
<name>A0AC61RFG2_9BACT</name>
<protein>
    <submittedName>
        <fullName evidence="1">Sulfur carrier protein ThiS</fullName>
    </submittedName>
</protein>
<organism evidence="1 2">
    <name type="scientific">Lepagella muris</name>
    <dbReference type="NCBI Taxonomy" id="3032870"/>
    <lineage>
        <taxon>Bacteria</taxon>
        <taxon>Pseudomonadati</taxon>
        <taxon>Bacteroidota</taxon>
        <taxon>Bacteroidia</taxon>
        <taxon>Bacteroidales</taxon>
        <taxon>Muribaculaceae</taxon>
        <taxon>Lepagella</taxon>
    </lineage>
</organism>
<accession>A0AC61RFG2</accession>
<dbReference type="Proteomes" id="UP000306319">
    <property type="component" value="Unassembled WGS sequence"/>
</dbReference>
<evidence type="ECO:0000313" key="2">
    <source>
        <dbReference type="Proteomes" id="UP000306319"/>
    </source>
</evidence>
<keyword evidence="2" id="KW-1185">Reference proteome</keyword>
<comment type="caution">
    <text evidence="1">The sequence shown here is derived from an EMBL/GenBank/DDBJ whole genome shotgun (WGS) entry which is preliminary data.</text>
</comment>
<sequence length="79" mass="8671">MVMTDVFFMYYVMKIEINGKEIVVEGDSITIGDLLSNCGIDGKGRAVAVGNRVVPKREWQEFIVEDGMKVTVIKAVCGG</sequence>